<evidence type="ECO:0000259" key="2">
    <source>
        <dbReference type="PROSITE" id="PS50112"/>
    </source>
</evidence>
<dbReference type="InterPro" id="IPR013656">
    <property type="entry name" value="PAS_4"/>
</dbReference>
<evidence type="ECO:0000313" key="4">
    <source>
        <dbReference type="Proteomes" id="UP000035036"/>
    </source>
</evidence>
<dbReference type="Proteomes" id="UP000035036">
    <property type="component" value="Chromosome"/>
</dbReference>
<dbReference type="InterPro" id="IPR000014">
    <property type="entry name" value="PAS"/>
</dbReference>
<dbReference type="Pfam" id="PF08448">
    <property type="entry name" value="PAS_4"/>
    <property type="match status" value="1"/>
</dbReference>
<dbReference type="InterPro" id="IPR035965">
    <property type="entry name" value="PAS-like_dom_sf"/>
</dbReference>
<gene>
    <name evidence="3" type="ORF">GSUB_00085</name>
</gene>
<dbReference type="CDD" id="cd00130">
    <property type="entry name" value="PAS"/>
    <property type="match status" value="1"/>
</dbReference>
<dbReference type="SUPFAM" id="SSF55785">
    <property type="entry name" value="PYP-like sensor domain (PAS domain)"/>
    <property type="match status" value="1"/>
</dbReference>
<dbReference type="HOGENOM" id="CLU_798676_0_0_7"/>
<keyword evidence="1" id="KW-0472">Membrane</keyword>
<sequence length="347" mass="38436">MRSVKLLILNTFIAALVLGLVFSWHYHNAMAKGEKEFFSQQMRLARQSALLIEQQSEGVAPETVMVQLFGDRSQGLLGNNQIAFYSREKQSFSQPANLPAPLMPPLESSRDLAQRLQRGAHGSLSVDSEKGRLLLTFLPLDHKTTLVVAAARDEALAPIKFMGRSLWLLVLLLPAVFLMALPFRREHSETGGVENSEIDSESMSDLKDQNRLLEQENSMLSVARREYQLLVEGSNIGLARLNSNGQIQFCSHALLDLAGCRRQDITGRNLLDLDIFSAADQEILRNAVAEVREGIPARPVITTLHPGETDNSVEVYFSPLHIEGTLTGMIAWLRPVDGRLNLSAQAG</sequence>
<name>A0A0B5FDC2_9BACT</name>
<evidence type="ECO:0000313" key="3">
    <source>
        <dbReference type="EMBL" id="AJF05303.1"/>
    </source>
</evidence>
<dbReference type="Gene3D" id="3.30.450.20">
    <property type="entry name" value="PAS domain"/>
    <property type="match status" value="1"/>
</dbReference>
<protein>
    <recommendedName>
        <fullName evidence="2">PAS domain-containing protein</fullName>
    </recommendedName>
</protein>
<accession>A0A0B5FDC2</accession>
<dbReference type="OrthoDB" id="10011357at2"/>
<dbReference type="SMART" id="SM00091">
    <property type="entry name" value="PAS"/>
    <property type="match status" value="1"/>
</dbReference>
<dbReference type="PROSITE" id="PS50112">
    <property type="entry name" value="PAS"/>
    <property type="match status" value="1"/>
</dbReference>
<organism evidence="3 4">
    <name type="scientific">Geoalkalibacter subterraneus</name>
    <dbReference type="NCBI Taxonomy" id="483547"/>
    <lineage>
        <taxon>Bacteria</taxon>
        <taxon>Pseudomonadati</taxon>
        <taxon>Thermodesulfobacteriota</taxon>
        <taxon>Desulfuromonadia</taxon>
        <taxon>Desulfuromonadales</taxon>
        <taxon>Geoalkalibacteraceae</taxon>
        <taxon>Geoalkalibacter</taxon>
    </lineage>
</organism>
<dbReference type="STRING" id="483547.GSUB_00085"/>
<reference evidence="3 4" key="1">
    <citation type="journal article" date="2015" name="Genome Announc.">
        <title>Genomes of Geoalkalibacter ferrihydriticus Z-0531T and Geoalkalibacter subterraneus Red1T, Two Haloalkaliphilic Metal-Reducing Deltaproteobacteria.</title>
        <authorList>
            <person name="Badalamenti J.P."/>
            <person name="Krajmalnik-Brown R."/>
            <person name="Torres C.I."/>
            <person name="Bond D.R."/>
        </authorList>
    </citation>
    <scope>NUCLEOTIDE SEQUENCE [LARGE SCALE GENOMIC DNA]</scope>
    <source>
        <strain evidence="3 4">Red1</strain>
    </source>
</reference>
<dbReference type="KEGG" id="gsb:GSUB_00085"/>
<dbReference type="AlphaFoldDB" id="A0A0B5FDC2"/>
<evidence type="ECO:0000256" key="1">
    <source>
        <dbReference type="SAM" id="Phobius"/>
    </source>
</evidence>
<keyword evidence="4" id="KW-1185">Reference proteome</keyword>
<keyword evidence="1" id="KW-0812">Transmembrane</keyword>
<keyword evidence="1" id="KW-1133">Transmembrane helix</keyword>
<proteinExistence type="predicted"/>
<feature type="transmembrane region" description="Helical" evidence="1">
    <location>
        <begin position="6"/>
        <end position="26"/>
    </location>
</feature>
<dbReference type="EMBL" id="CP010311">
    <property type="protein sequence ID" value="AJF05303.1"/>
    <property type="molecule type" value="Genomic_DNA"/>
</dbReference>
<dbReference type="RefSeq" id="WP_040198545.1">
    <property type="nucleotide sequence ID" value="NZ_CP010311.1"/>
</dbReference>
<feature type="domain" description="PAS" evidence="2">
    <location>
        <begin position="223"/>
        <end position="295"/>
    </location>
</feature>